<evidence type="ECO:0000313" key="3">
    <source>
        <dbReference type="Proteomes" id="UP001287286"/>
    </source>
</evidence>
<protein>
    <submittedName>
        <fullName evidence="2">Uncharacterized protein</fullName>
    </submittedName>
</protein>
<evidence type="ECO:0000256" key="1">
    <source>
        <dbReference type="SAM" id="MobiDB-lite"/>
    </source>
</evidence>
<proteinExistence type="predicted"/>
<sequence length="203" mass="21404">MVVHGVKTPVEHCLSLQLGQERQRQSSGDVCALKSSASAGDLVRHTAAWKEVRVWHDVCNGLGPPTREACGGLIDCSGNFHDPATPPRQARAQRSIAPSCTVHYSTAPHNSRAKARRQLFQVRSGQDSIPLGPQEHSSSSGPHPPPSIHLSIPPRATLVSCLASHQSIASHVTHHSATPASVLVVSFLATFNGGQGPAGSAHL</sequence>
<accession>A0ABR0CIK5</accession>
<organism evidence="2 3">
    <name type="scientific">Purpureocillium lilacinum</name>
    <name type="common">Paecilomyces lilacinus</name>
    <dbReference type="NCBI Taxonomy" id="33203"/>
    <lineage>
        <taxon>Eukaryota</taxon>
        <taxon>Fungi</taxon>
        <taxon>Dikarya</taxon>
        <taxon>Ascomycota</taxon>
        <taxon>Pezizomycotina</taxon>
        <taxon>Sordariomycetes</taxon>
        <taxon>Hypocreomycetidae</taxon>
        <taxon>Hypocreales</taxon>
        <taxon>Ophiocordycipitaceae</taxon>
        <taxon>Purpureocillium</taxon>
    </lineage>
</organism>
<dbReference type="Proteomes" id="UP001287286">
    <property type="component" value="Unassembled WGS sequence"/>
</dbReference>
<feature type="region of interest" description="Disordered" evidence="1">
    <location>
        <begin position="124"/>
        <end position="150"/>
    </location>
</feature>
<evidence type="ECO:0000313" key="2">
    <source>
        <dbReference type="EMBL" id="KAK4095433.1"/>
    </source>
</evidence>
<dbReference type="EMBL" id="JAWRVI010000001">
    <property type="protein sequence ID" value="KAK4095433.1"/>
    <property type="molecule type" value="Genomic_DNA"/>
</dbReference>
<comment type="caution">
    <text evidence="2">The sequence shown here is derived from an EMBL/GenBank/DDBJ whole genome shotgun (WGS) entry which is preliminary data.</text>
</comment>
<keyword evidence="3" id="KW-1185">Reference proteome</keyword>
<reference evidence="2 3" key="1">
    <citation type="journal article" date="2024" name="Microbiol. Resour. Announc.">
        <title>Genome annotations for the ascomycete fungi Trichoderma harzianum, Trichoderma aggressivum, and Purpureocillium lilacinum.</title>
        <authorList>
            <person name="Beijen E.P.W."/>
            <person name="Ohm R.A."/>
        </authorList>
    </citation>
    <scope>NUCLEOTIDE SEQUENCE [LARGE SCALE GENOMIC DNA]</scope>
    <source>
        <strain evidence="2 3">CBS 150709</strain>
    </source>
</reference>
<name>A0ABR0CIK5_PURLI</name>
<gene>
    <name evidence="2" type="ORF">Purlil1_229</name>
</gene>